<evidence type="ECO:0000256" key="4">
    <source>
        <dbReference type="ARBA" id="ARBA00023136"/>
    </source>
</evidence>
<dbReference type="EMBL" id="UOGD01000114">
    <property type="protein sequence ID" value="VAX18759.1"/>
    <property type="molecule type" value="Genomic_DNA"/>
</dbReference>
<dbReference type="AlphaFoldDB" id="A0A3B1BLD4"/>
<gene>
    <name evidence="6" type="ORF">MNBD_IGNAVI01-2232</name>
</gene>
<proteinExistence type="predicted"/>
<keyword evidence="4 5" id="KW-0472">Membrane</keyword>
<evidence type="ECO:0008006" key="7">
    <source>
        <dbReference type="Google" id="ProtNLM"/>
    </source>
</evidence>
<dbReference type="Pfam" id="PF02674">
    <property type="entry name" value="Colicin_V"/>
    <property type="match status" value="1"/>
</dbReference>
<keyword evidence="3 5" id="KW-1133">Transmembrane helix</keyword>
<keyword evidence="2 5" id="KW-0812">Transmembrane</keyword>
<organism evidence="6">
    <name type="scientific">hydrothermal vent metagenome</name>
    <dbReference type="NCBI Taxonomy" id="652676"/>
    <lineage>
        <taxon>unclassified sequences</taxon>
        <taxon>metagenomes</taxon>
        <taxon>ecological metagenomes</taxon>
    </lineage>
</organism>
<evidence type="ECO:0000256" key="3">
    <source>
        <dbReference type="ARBA" id="ARBA00022989"/>
    </source>
</evidence>
<dbReference type="PANTHER" id="PTHR37306">
    <property type="entry name" value="COLICIN V PRODUCTION PROTEIN"/>
    <property type="match status" value="1"/>
</dbReference>
<dbReference type="GO" id="GO:0009403">
    <property type="term" value="P:toxin biosynthetic process"/>
    <property type="evidence" value="ECO:0007669"/>
    <property type="project" value="InterPro"/>
</dbReference>
<protein>
    <recommendedName>
        <fullName evidence="7">Colicin V production protein</fullName>
    </recommendedName>
</protein>
<evidence type="ECO:0000256" key="1">
    <source>
        <dbReference type="ARBA" id="ARBA00004141"/>
    </source>
</evidence>
<evidence type="ECO:0000256" key="5">
    <source>
        <dbReference type="SAM" id="Phobius"/>
    </source>
</evidence>
<dbReference type="GO" id="GO:0016020">
    <property type="term" value="C:membrane"/>
    <property type="evidence" value="ECO:0007669"/>
    <property type="project" value="UniProtKB-SubCell"/>
</dbReference>
<evidence type="ECO:0000313" key="6">
    <source>
        <dbReference type="EMBL" id="VAX18759.1"/>
    </source>
</evidence>
<dbReference type="InterPro" id="IPR003825">
    <property type="entry name" value="Colicin-V_CvpA"/>
</dbReference>
<feature type="transmembrane region" description="Helical" evidence="5">
    <location>
        <begin position="53"/>
        <end position="74"/>
    </location>
</feature>
<evidence type="ECO:0000256" key="2">
    <source>
        <dbReference type="ARBA" id="ARBA00022692"/>
    </source>
</evidence>
<accession>A0A3B1BLD4</accession>
<feature type="transmembrane region" description="Helical" evidence="5">
    <location>
        <begin position="86"/>
        <end position="111"/>
    </location>
</feature>
<name>A0A3B1BLD4_9ZZZZ</name>
<reference evidence="6" key="1">
    <citation type="submission" date="2018-06" db="EMBL/GenBank/DDBJ databases">
        <authorList>
            <person name="Zhirakovskaya E."/>
        </authorList>
    </citation>
    <scope>NUCLEOTIDE SEQUENCE</scope>
</reference>
<feature type="transmembrane region" description="Helical" evidence="5">
    <location>
        <begin position="12"/>
        <end position="33"/>
    </location>
</feature>
<comment type="subcellular location">
    <subcellularLocation>
        <location evidence="1">Membrane</location>
        <topology evidence="1">Multi-pass membrane protein</topology>
    </subcellularLocation>
</comment>
<dbReference type="PANTHER" id="PTHR37306:SF1">
    <property type="entry name" value="COLICIN V PRODUCTION PROTEIN"/>
    <property type="match status" value="1"/>
</dbReference>
<sequence length="163" mass="18409">MIGFALGFRDGFIRKVIGLVGLVLGVVLALEFYKPLGRILAPFINDEFYLAEIVAGFLIFILTIFLASILKRIIHPLDKVNRFTNQLLGAISGTLQILFFISGFMLFLNIFNFPSEEDRNNSLLYNEVYRVIPTTIDLIIGSNSDAKILMKEFIEQSSDIPEK</sequence>